<accession>A0A0F5HYR3</accession>
<proteinExistence type="predicted"/>
<protein>
    <submittedName>
        <fullName evidence="2">Uncharacterized protein</fullName>
    </submittedName>
</protein>
<organism evidence="2 3">
    <name type="scientific">Bacillus thermotolerans</name>
    <name type="common">Quasibacillus thermotolerans</name>
    <dbReference type="NCBI Taxonomy" id="1221996"/>
    <lineage>
        <taxon>Bacteria</taxon>
        <taxon>Bacillati</taxon>
        <taxon>Bacillota</taxon>
        <taxon>Bacilli</taxon>
        <taxon>Bacillales</taxon>
        <taxon>Bacillaceae</taxon>
        <taxon>Bacillus</taxon>
    </lineage>
</organism>
<sequence length="86" mass="9189">MNKDSALSIASLLIYIVLLYTLVTGASYGVLNILVIAAMLLFAALGIFFGRRAPVGFARWTLLILNIIAIVVTILLVAFGFGISES</sequence>
<keyword evidence="1" id="KW-0812">Transmembrane</keyword>
<keyword evidence="1" id="KW-1133">Transmembrane helix</keyword>
<feature type="transmembrane region" description="Helical" evidence="1">
    <location>
        <begin position="62"/>
        <end position="83"/>
    </location>
</feature>
<dbReference type="RefSeq" id="WP_039238870.1">
    <property type="nucleotide sequence ID" value="NZ_JWIQ02000113.1"/>
</dbReference>
<feature type="transmembrane region" description="Helical" evidence="1">
    <location>
        <begin position="29"/>
        <end position="50"/>
    </location>
</feature>
<keyword evidence="3" id="KW-1185">Reference proteome</keyword>
<evidence type="ECO:0000313" key="3">
    <source>
        <dbReference type="Proteomes" id="UP000031563"/>
    </source>
</evidence>
<evidence type="ECO:0000256" key="1">
    <source>
        <dbReference type="SAM" id="Phobius"/>
    </source>
</evidence>
<accession>A0A0F5HM98</accession>
<keyword evidence="1" id="KW-0472">Membrane</keyword>
<reference evidence="2" key="1">
    <citation type="submission" date="2015-02" db="EMBL/GenBank/DDBJ databases">
        <title>Genome Assembly of Bacillaceae bacterium MTCC 8252.</title>
        <authorList>
            <person name="Verma A."/>
            <person name="Khatri I."/>
            <person name="Mual P."/>
            <person name="Subramanian S."/>
            <person name="Krishnamurthi S."/>
        </authorList>
    </citation>
    <scope>NUCLEOTIDE SEQUENCE [LARGE SCALE GENOMIC DNA]</scope>
    <source>
        <strain evidence="2">MTCC 8252</strain>
    </source>
</reference>
<name>A0A0F5HYR3_BACTR</name>
<dbReference type="EMBL" id="JWIR02000048">
    <property type="protein sequence ID" value="KKB38160.1"/>
    <property type="molecule type" value="Genomic_DNA"/>
</dbReference>
<evidence type="ECO:0000313" key="2">
    <source>
        <dbReference type="EMBL" id="KKB38160.1"/>
    </source>
</evidence>
<comment type="caution">
    <text evidence="2">The sequence shown here is derived from an EMBL/GenBank/DDBJ whole genome shotgun (WGS) entry which is preliminary data.</text>
</comment>
<dbReference type="Proteomes" id="UP000031563">
    <property type="component" value="Unassembled WGS sequence"/>
</dbReference>
<feature type="transmembrane region" description="Helical" evidence="1">
    <location>
        <begin position="7"/>
        <end position="23"/>
    </location>
</feature>
<gene>
    <name evidence="2" type="ORF">QY95_02615</name>
</gene>
<dbReference type="AlphaFoldDB" id="A0A0F5HYR3"/>